<feature type="domain" description="AAA" evidence="9">
    <location>
        <begin position="38"/>
        <end position="166"/>
    </location>
</feature>
<dbReference type="OrthoDB" id="9794577at2"/>
<gene>
    <name evidence="10" type="ORF">JBW_00658</name>
</gene>
<evidence type="ECO:0000256" key="6">
    <source>
        <dbReference type="ARBA" id="ARBA00022840"/>
    </source>
</evidence>
<keyword evidence="7" id="KW-0829">Tyrosine-protein kinase</keyword>
<evidence type="ECO:0000256" key="3">
    <source>
        <dbReference type="ARBA" id="ARBA00022679"/>
    </source>
</evidence>
<keyword evidence="3 10" id="KW-0808">Transferase</keyword>
<dbReference type="PANTHER" id="PTHR32309">
    <property type="entry name" value="TYROSINE-PROTEIN KINASE"/>
    <property type="match status" value="1"/>
</dbReference>
<dbReference type="NCBIfam" id="TIGR01007">
    <property type="entry name" value="eps_fam"/>
    <property type="match status" value="1"/>
</dbReference>
<protein>
    <recommendedName>
        <fullName evidence="2">non-specific protein-tyrosine kinase</fullName>
        <ecNumber evidence="2">2.7.10.2</ecNumber>
    </recommendedName>
</protein>
<dbReference type="InterPro" id="IPR050445">
    <property type="entry name" value="Bact_polysacc_biosynth/exp"/>
</dbReference>
<evidence type="ECO:0000256" key="7">
    <source>
        <dbReference type="ARBA" id="ARBA00023137"/>
    </source>
</evidence>
<evidence type="ECO:0000256" key="5">
    <source>
        <dbReference type="ARBA" id="ARBA00022777"/>
    </source>
</evidence>
<evidence type="ECO:0000313" key="11">
    <source>
        <dbReference type="Proteomes" id="UP000005361"/>
    </source>
</evidence>
<dbReference type="SUPFAM" id="SSF52540">
    <property type="entry name" value="P-loop containing nucleoside triphosphate hydrolases"/>
    <property type="match status" value="1"/>
</dbReference>
<evidence type="ECO:0000256" key="2">
    <source>
        <dbReference type="ARBA" id="ARBA00011903"/>
    </source>
</evidence>
<dbReference type="CDD" id="cd05387">
    <property type="entry name" value="BY-kinase"/>
    <property type="match status" value="1"/>
</dbReference>
<evidence type="ECO:0000256" key="1">
    <source>
        <dbReference type="ARBA" id="ARBA00007316"/>
    </source>
</evidence>
<sequence>MTTTRKLIVYEDAKSPIAEAYRTLRTNIQFSKTDGELKTIMFTSSGPGEGKSTTIANTAVALAQSGKKVILVDCDLRKPVQHKIFGKKNRGVTNILVEEIEADHFIQETQVENLRLLTSGPIPPNPSELLGSAKMQELIKYLKTQADYVIIDAPPVIAVTDASVLASKVDGITLIINSGSVRPEMAQKAKDLLIKANGHLLGVILNRVEIEEEHAYYYYYYGSDDKKIAK</sequence>
<dbReference type="InterPro" id="IPR027417">
    <property type="entry name" value="P-loop_NTPase"/>
</dbReference>
<dbReference type="KEGG" id="pft:JBW_00658"/>
<organism evidence="10 11">
    <name type="scientific">Pelosinus fermentans JBW45</name>
    <dbReference type="NCBI Taxonomy" id="1192197"/>
    <lineage>
        <taxon>Bacteria</taxon>
        <taxon>Bacillati</taxon>
        <taxon>Bacillota</taxon>
        <taxon>Negativicutes</taxon>
        <taxon>Selenomonadales</taxon>
        <taxon>Sporomusaceae</taxon>
        <taxon>Pelosinus</taxon>
    </lineage>
</organism>
<proteinExistence type="inferred from homology"/>
<evidence type="ECO:0000256" key="4">
    <source>
        <dbReference type="ARBA" id="ARBA00022741"/>
    </source>
</evidence>
<dbReference type="FunFam" id="3.40.50.300:FF:000527">
    <property type="entry name" value="Tyrosine-protein kinase etk"/>
    <property type="match status" value="1"/>
</dbReference>
<dbReference type="EMBL" id="CP010978">
    <property type="protein sequence ID" value="AJQ26010.1"/>
    <property type="molecule type" value="Genomic_DNA"/>
</dbReference>
<keyword evidence="6" id="KW-0067">ATP-binding</keyword>
<dbReference type="InterPro" id="IPR025669">
    <property type="entry name" value="AAA_dom"/>
</dbReference>
<reference evidence="10 11" key="1">
    <citation type="journal article" date="2015" name="Genome Announc.">
        <title>Complete Genome Sequence of Pelosinus fermentans JBW45, a Member of a Remarkably Competitive Group of Negativicutes in the Firmicutes Phylum.</title>
        <authorList>
            <person name="De Leon K.B."/>
            <person name="Utturkar S.M."/>
            <person name="Camilleri L.B."/>
            <person name="Elias D.A."/>
            <person name="Arkin A.P."/>
            <person name="Fields M.W."/>
            <person name="Brown S.D."/>
            <person name="Wall J.D."/>
        </authorList>
    </citation>
    <scope>NUCLEOTIDE SEQUENCE [LARGE SCALE GENOMIC DNA]</scope>
    <source>
        <strain evidence="10 11">JBW45</strain>
    </source>
</reference>
<evidence type="ECO:0000259" key="9">
    <source>
        <dbReference type="Pfam" id="PF13614"/>
    </source>
</evidence>
<dbReference type="InterPro" id="IPR005702">
    <property type="entry name" value="Wzc-like_C"/>
</dbReference>
<dbReference type="GO" id="GO:0005886">
    <property type="term" value="C:plasma membrane"/>
    <property type="evidence" value="ECO:0007669"/>
    <property type="project" value="UniProtKB-ARBA"/>
</dbReference>
<dbReference type="Proteomes" id="UP000005361">
    <property type="component" value="Chromosome"/>
</dbReference>
<dbReference type="GO" id="GO:0004715">
    <property type="term" value="F:non-membrane spanning protein tyrosine kinase activity"/>
    <property type="evidence" value="ECO:0007669"/>
    <property type="project" value="UniProtKB-EC"/>
</dbReference>
<accession>I9NNK0</accession>
<keyword evidence="5" id="KW-0418">Kinase</keyword>
<dbReference type="PANTHER" id="PTHR32309:SF13">
    <property type="entry name" value="FERRIC ENTEROBACTIN TRANSPORT PROTEIN FEPE"/>
    <property type="match status" value="1"/>
</dbReference>
<dbReference type="HOGENOM" id="CLU_052027_2_1_9"/>
<comment type="catalytic activity">
    <reaction evidence="8">
        <text>L-tyrosyl-[protein] + ATP = O-phospho-L-tyrosyl-[protein] + ADP + H(+)</text>
        <dbReference type="Rhea" id="RHEA:10596"/>
        <dbReference type="Rhea" id="RHEA-COMP:10136"/>
        <dbReference type="Rhea" id="RHEA-COMP:20101"/>
        <dbReference type="ChEBI" id="CHEBI:15378"/>
        <dbReference type="ChEBI" id="CHEBI:30616"/>
        <dbReference type="ChEBI" id="CHEBI:46858"/>
        <dbReference type="ChEBI" id="CHEBI:61978"/>
        <dbReference type="ChEBI" id="CHEBI:456216"/>
        <dbReference type="EC" id="2.7.10.2"/>
    </reaction>
</comment>
<dbReference type="GO" id="GO:0042802">
    <property type="term" value="F:identical protein binding"/>
    <property type="evidence" value="ECO:0007669"/>
    <property type="project" value="UniProtKB-ARBA"/>
</dbReference>
<keyword evidence="4" id="KW-0547">Nucleotide-binding</keyword>
<dbReference type="GO" id="GO:0005524">
    <property type="term" value="F:ATP binding"/>
    <property type="evidence" value="ECO:0007669"/>
    <property type="project" value="UniProtKB-KW"/>
</dbReference>
<dbReference type="Pfam" id="PF13614">
    <property type="entry name" value="AAA_31"/>
    <property type="match status" value="1"/>
</dbReference>
<reference evidence="11" key="2">
    <citation type="submission" date="2015-02" db="EMBL/GenBank/DDBJ databases">
        <title>Complete Genome Sequence of Pelosinus fermentans JBW45.</title>
        <authorList>
            <person name="De Leon K.B."/>
            <person name="Utturkar S.M."/>
            <person name="Camilleri L.B."/>
            <person name="Arkin A.P."/>
            <person name="Fields M.W."/>
            <person name="Brown S.D."/>
            <person name="Wall J.D."/>
        </authorList>
    </citation>
    <scope>NUCLEOTIDE SEQUENCE [LARGE SCALE GENOMIC DNA]</scope>
    <source>
        <strain evidence="11">JBW45</strain>
    </source>
</reference>
<dbReference type="STRING" id="1192197.JBW_00658"/>
<dbReference type="AlphaFoldDB" id="I9NNK0"/>
<dbReference type="Gene3D" id="3.40.50.300">
    <property type="entry name" value="P-loop containing nucleotide triphosphate hydrolases"/>
    <property type="match status" value="1"/>
</dbReference>
<dbReference type="EC" id="2.7.10.2" evidence="2"/>
<evidence type="ECO:0000256" key="8">
    <source>
        <dbReference type="ARBA" id="ARBA00051245"/>
    </source>
</evidence>
<evidence type="ECO:0000313" key="10">
    <source>
        <dbReference type="EMBL" id="AJQ26010.1"/>
    </source>
</evidence>
<dbReference type="RefSeq" id="WP_007959063.1">
    <property type="nucleotide sequence ID" value="NZ_CP010978.1"/>
</dbReference>
<name>I9NNK0_9FIRM</name>
<comment type="similarity">
    <text evidence="1">Belongs to the CpsD/CapB family.</text>
</comment>